<dbReference type="EMBL" id="SORI01000012">
    <property type="protein sequence ID" value="TDY59529.1"/>
    <property type="molecule type" value="Genomic_DNA"/>
</dbReference>
<dbReference type="SUPFAM" id="SSF46785">
    <property type="entry name" value="Winged helix' DNA-binding domain"/>
    <property type="match status" value="1"/>
</dbReference>
<dbReference type="Gene3D" id="1.10.10.10">
    <property type="entry name" value="Winged helix-like DNA-binding domain superfamily/Winged helix DNA-binding domain"/>
    <property type="match status" value="1"/>
</dbReference>
<dbReference type="Pfam" id="PF00392">
    <property type="entry name" value="GntR"/>
    <property type="match status" value="1"/>
</dbReference>
<keyword evidence="3" id="KW-0804">Transcription</keyword>
<accession>A0A4R8M311</accession>
<evidence type="ECO:0000313" key="6">
    <source>
        <dbReference type="EMBL" id="TDY59529.1"/>
    </source>
</evidence>
<sequence length="268" mass="30236">MALQQIKKVIVRDAIIENITRYIRDNNLKVGDRIPSERTLAAAMKVSRSSVREALKTLESNGLLEIRHGGGAFLLSTAAVPVAEYSSDQRDHFVFLRQLIQARRMIEERVVAEVVPHLTESQILSLRRMEDEQLEAAENGLAGEGSRFELPNMNFELAITSLLDNPVIREMHKRVEVLWKKTFRGLSTTPFPARERYNHHMEIIRTMESGNVKAAVKAMAFHNSILADYIDEEIRKLDSRRDEGCGQAPEDSGAEQTKCAILNGGARK</sequence>
<dbReference type="InterPro" id="IPR036388">
    <property type="entry name" value="WH-like_DNA-bd_sf"/>
</dbReference>
<dbReference type="CDD" id="cd07377">
    <property type="entry name" value="WHTH_GntR"/>
    <property type="match status" value="1"/>
</dbReference>
<dbReference type="InterPro" id="IPR036390">
    <property type="entry name" value="WH_DNA-bd_sf"/>
</dbReference>
<comment type="caution">
    <text evidence="6">The sequence shown here is derived from an EMBL/GenBank/DDBJ whole genome shotgun (WGS) entry which is preliminary data.</text>
</comment>
<evidence type="ECO:0000256" key="2">
    <source>
        <dbReference type="ARBA" id="ARBA00023125"/>
    </source>
</evidence>
<organism evidence="6 7">
    <name type="scientific">Aminivibrio pyruvatiphilus</name>
    <dbReference type="NCBI Taxonomy" id="1005740"/>
    <lineage>
        <taxon>Bacteria</taxon>
        <taxon>Thermotogati</taxon>
        <taxon>Synergistota</taxon>
        <taxon>Synergistia</taxon>
        <taxon>Synergistales</taxon>
        <taxon>Aminobacteriaceae</taxon>
        <taxon>Aminivibrio</taxon>
    </lineage>
</organism>
<dbReference type="PANTHER" id="PTHR43537">
    <property type="entry name" value="TRANSCRIPTIONAL REGULATOR, GNTR FAMILY"/>
    <property type="match status" value="1"/>
</dbReference>
<dbReference type="InterPro" id="IPR011711">
    <property type="entry name" value="GntR_C"/>
</dbReference>
<protein>
    <submittedName>
        <fullName evidence="6">GntR family transcriptional regulator</fullName>
    </submittedName>
</protein>
<dbReference type="Proteomes" id="UP000295066">
    <property type="component" value="Unassembled WGS sequence"/>
</dbReference>
<reference evidence="6 7" key="1">
    <citation type="submission" date="2019-03" db="EMBL/GenBank/DDBJ databases">
        <title>Genomic Encyclopedia of Type Strains, Phase IV (KMG-IV): sequencing the most valuable type-strain genomes for metagenomic binning, comparative biology and taxonomic classification.</title>
        <authorList>
            <person name="Goeker M."/>
        </authorList>
    </citation>
    <scope>NUCLEOTIDE SEQUENCE [LARGE SCALE GENOMIC DNA]</scope>
    <source>
        <strain evidence="6 7">DSM 25964</strain>
    </source>
</reference>
<dbReference type="AlphaFoldDB" id="A0A4R8M311"/>
<dbReference type="InterPro" id="IPR000524">
    <property type="entry name" value="Tscrpt_reg_HTH_GntR"/>
</dbReference>
<evidence type="ECO:0000256" key="4">
    <source>
        <dbReference type="SAM" id="MobiDB-lite"/>
    </source>
</evidence>
<keyword evidence="7" id="KW-1185">Reference proteome</keyword>
<dbReference type="GO" id="GO:0003677">
    <property type="term" value="F:DNA binding"/>
    <property type="evidence" value="ECO:0007669"/>
    <property type="project" value="UniProtKB-KW"/>
</dbReference>
<dbReference type="Pfam" id="PF07729">
    <property type="entry name" value="FCD"/>
    <property type="match status" value="1"/>
</dbReference>
<dbReference type="PRINTS" id="PR00035">
    <property type="entry name" value="HTHGNTR"/>
</dbReference>
<evidence type="ECO:0000256" key="3">
    <source>
        <dbReference type="ARBA" id="ARBA00023163"/>
    </source>
</evidence>
<proteinExistence type="predicted"/>
<keyword evidence="2" id="KW-0238">DNA-binding</keyword>
<dbReference type="SMART" id="SM00895">
    <property type="entry name" value="FCD"/>
    <property type="match status" value="1"/>
</dbReference>
<feature type="domain" description="HTH gntR-type" evidence="5">
    <location>
        <begin position="9"/>
        <end position="77"/>
    </location>
</feature>
<gene>
    <name evidence="6" type="ORF">C8D99_11237</name>
</gene>
<dbReference type="PROSITE" id="PS50949">
    <property type="entry name" value="HTH_GNTR"/>
    <property type="match status" value="1"/>
</dbReference>
<evidence type="ECO:0000256" key="1">
    <source>
        <dbReference type="ARBA" id="ARBA00023015"/>
    </source>
</evidence>
<feature type="region of interest" description="Disordered" evidence="4">
    <location>
        <begin position="241"/>
        <end position="268"/>
    </location>
</feature>
<dbReference type="InterPro" id="IPR008920">
    <property type="entry name" value="TF_FadR/GntR_C"/>
</dbReference>
<evidence type="ECO:0000259" key="5">
    <source>
        <dbReference type="PROSITE" id="PS50949"/>
    </source>
</evidence>
<dbReference type="SMART" id="SM00345">
    <property type="entry name" value="HTH_GNTR"/>
    <property type="match status" value="1"/>
</dbReference>
<dbReference type="SUPFAM" id="SSF48008">
    <property type="entry name" value="GntR ligand-binding domain-like"/>
    <property type="match status" value="1"/>
</dbReference>
<keyword evidence="1" id="KW-0805">Transcription regulation</keyword>
<dbReference type="GO" id="GO:0003700">
    <property type="term" value="F:DNA-binding transcription factor activity"/>
    <property type="evidence" value="ECO:0007669"/>
    <property type="project" value="InterPro"/>
</dbReference>
<evidence type="ECO:0000313" key="7">
    <source>
        <dbReference type="Proteomes" id="UP000295066"/>
    </source>
</evidence>
<dbReference type="RefSeq" id="WP_166670117.1">
    <property type="nucleotide sequence ID" value="NZ_SORI01000012.1"/>
</dbReference>
<dbReference type="PANTHER" id="PTHR43537:SF5">
    <property type="entry name" value="UXU OPERON TRANSCRIPTIONAL REGULATOR"/>
    <property type="match status" value="1"/>
</dbReference>
<name>A0A4R8M311_9BACT</name>
<dbReference type="Gene3D" id="1.20.120.530">
    <property type="entry name" value="GntR ligand-binding domain-like"/>
    <property type="match status" value="1"/>
</dbReference>